<dbReference type="Proteomes" id="UP000070371">
    <property type="component" value="Chromosome"/>
</dbReference>
<reference evidence="1 2" key="1">
    <citation type="submission" date="2016-02" db="EMBL/GenBank/DDBJ databases">
        <title>Complete genome sequence of Halocynthiibacter arcticus PAMC 20958t from arctic marine sediment.</title>
        <authorList>
            <person name="Lee Y.M."/>
            <person name="Baek K."/>
            <person name="Lee H.K."/>
            <person name="Shin S.C."/>
        </authorList>
    </citation>
    <scope>NUCLEOTIDE SEQUENCE [LARGE SCALE GENOMIC DNA]</scope>
    <source>
        <strain evidence="1">PAMC 20958</strain>
    </source>
</reference>
<gene>
    <name evidence="1" type="ORF">RC74_15570</name>
</gene>
<dbReference type="KEGG" id="hat:RC74_15570"/>
<keyword evidence="2" id="KW-1185">Reference proteome</keyword>
<sequence>MQSNYKKQWSAVRNLWKAHHLRFPDTINSFANTNSSGTGVSSVDNNDVFAGVSRSIKTVWTNGGGVEKMRIYWHAINGCDFNAGDVLQMAFLFKSDLALRFRFDQGGVQHWFTVEVGKEYLFEFTDTVASDATSASYPFYTIDQAYTGGTFWVSCPLFYKRREKITWAMVQQNDYVAKPLTALFDKKLSALGYSMTVNRQWTRDIVDHVSMLYDSNETHYGTDGHLATAAGGITVLPIESANNGTVGSIYHRAKDLAFYAPDVINIFGGINDKGYIQSATRAGKVPVGTAADGALTDLTYVTAAEYTAGT</sequence>
<dbReference type="AlphaFoldDB" id="A0A126V2I7"/>
<evidence type="ECO:0000313" key="2">
    <source>
        <dbReference type="Proteomes" id="UP000070371"/>
    </source>
</evidence>
<proteinExistence type="predicted"/>
<organism evidence="1 2">
    <name type="scientific">Falsihalocynthiibacter arcticus</name>
    <dbReference type="NCBI Taxonomy" id="1579316"/>
    <lineage>
        <taxon>Bacteria</taxon>
        <taxon>Pseudomonadati</taxon>
        <taxon>Pseudomonadota</taxon>
        <taxon>Alphaproteobacteria</taxon>
        <taxon>Rhodobacterales</taxon>
        <taxon>Roseobacteraceae</taxon>
        <taxon>Falsihalocynthiibacter</taxon>
    </lineage>
</organism>
<dbReference type="RefSeq" id="WP_039004334.1">
    <property type="nucleotide sequence ID" value="NZ_CP014327.1"/>
</dbReference>
<dbReference type="EMBL" id="CP014327">
    <property type="protein sequence ID" value="AML52500.1"/>
    <property type="molecule type" value="Genomic_DNA"/>
</dbReference>
<name>A0A126V2I7_9RHOB</name>
<evidence type="ECO:0000313" key="1">
    <source>
        <dbReference type="EMBL" id="AML52500.1"/>
    </source>
</evidence>
<protein>
    <submittedName>
        <fullName evidence="1">Uncharacterized protein</fullName>
    </submittedName>
</protein>
<accession>A0A126V2I7</accession>